<dbReference type="GO" id="GO:0008033">
    <property type="term" value="P:tRNA processing"/>
    <property type="evidence" value="ECO:0007669"/>
    <property type="project" value="InterPro"/>
</dbReference>
<feature type="region of interest" description="Disordered" evidence="1">
    <location>
        <begin position="63"/>
        <end position="98"/>
    </location>
</feature>
<dbReference type="GO" id="GO:0006364">
    <property type="term" value="P:rRNA processing"/>
    <property type="evidence" value="ECO:0007669"/>
    <property type="project" value="InterPro"/>
</dbReference>
<feature type="region of interest" description="Disordered" evidence="1">
    <location>
        <begin position="1"/>
        <end position="21"/>
    </location>
</feature>
<keyword evidence="3" id="KW-1185">Reference proteome</keyword>
<comment type="caution">
    <text evidence="2">The sequence shown here is derived from an EMBL/GenBank/DDBJ whole genome shotgun (WGS) entry which is preliminary data.</text>
</comment>
<evidence type="ECO:0000313" key="3">
    <source>
        <dbReference type="Proteomes" id="UP000714275"/>
    </source>
</evidence>
<dbReference type="GO" id="GO:0005655">
    <property type="term" value="C:nucleolar ribonuclease P complex"/>
    <property type="evidence" value="ECO:0007669"/>
    <property type="project" value="TreeGrafter"/>
</dbReference>
<reference evidence="2" key="1">
    <citation type="journal article" date="2020" name="New Phytol.">
        <title>Comparative genomics reveals dynamic genome evolution in host specialist ectomycorrhizal fungi.</title>
        <authorList>
            <person name="Lofgren L.A."/>
            <person name="Nguyen N.H."/>
            <person name="Vilgalys R."/>
            <person name="Ruytinx J."/>
            <person name="Liao H.L."/>
            <person name="Branco S."/>
            <person name="Kuo A."/>
            <person name="LaButti K."/>
            <person name="Lipzen A."/>
            <person name="Andreopoulos W."/>
            <person name="Pangilinan J."/>
            <person name="Riley R."/>
            <person name="Hundley H."/>
            <person name="Na H."/>
            <person name="Barry K."/>
            <person name="Grigoriev I.V."/>
            <person name="Stajich J.E."/>
            <person name="Kennedy P.G."/>
        </authorList>
    </citation>
    <scope>NUCLEOTIDE SEQUENCE</scope>
    <source>
        <strain evidence="2">DOB743</strain>
    </source>
</reference>
<proteinExistence type="predicted"/>
<feature type="region of interest" description="Disordered" evidence="1">
    <location>
        <begin position="285"/>
        <end position="325"/>
    </location>
</feature>
<accession>A0A9P6ZU50</accession>
<evidence type="ECO:0000313" key="2">
    <source>
        <dbReference type="EMBL" id="KAG1776813.1"/>
    </source>
</evidence>
<dbReference type="GO" id="GO:0034965">
    <property type="term" value="P:intronic box C/D snoRNA processing"/>
    <property type="evidence" value="ECO:0007669"/>
    <property type="project" value="TreeGrafter"/>
</dbReference>
<dbReference type="GO" id="GO:0004526">
    <property type="term" value="F:ribonuclease P activity"/>
    <property type="evidence" value="ECO:0007669"/>
    <property type="project" value="TreeGrafter"/>
</dbReference>
<dbReference type="AlphaFoldDB" id="A0A9P6ZU50"/>
<dbReference type="PANTHER" id="PTHR28272">
    <property type="entry name" value="RIBONUCLEASES P/MRP PROTEIN SUBUNIT POP3"/>
    <property type="match status" value="1"/>
</dbReference>
<dbReference type="Pfam" id="PF08228">
    <property type="entry name" value="RNase_P_pop3"/>
    <property type="match status" value="1"/>
</dbReference>
<dbReference type="GO" id="GO:0005829">
    <property type="term" value="C:cytosol"/>
    <property type="evidence" value="ECO:0007669"/>
    <property type="project" value="TreeGrafter"/>
</dbReference>
<dbReference type="GO" id="GO:0000171">
    <property type="term" value="F:ribonuclease MRP activity"/>
    <property type="evidence" value="ECO:0007669"/>
    <property type="project" value="TreeGrafter"/>
</dbReference>
<dbReference type="InterPro" id="IPR013241">
    <property type="entry name" value="RNase_P_Pop3"/>
</dbReference>
<dbReference type="Proteomes" id="UP000714275">
    <property type="component" value="Unassembled WGS sequence"/>
</dbReference>
<dbReference type="PANTHER" id="PTHR28272:SF1">
    <property type="entry name" value="RIBONUCLEASES P_MRP PROTEIN SUBUNIT POP3"/>
    <property type="match status" value="1"/>
</dbReference>
<protein>
    <submittedName>
        <fullName evidence="2">Uncharacterized protein</fullName>
    </submittedName>
</protein>
<evidence type="ECO:0000256" key="1">
    <source>
        <dbReference type="SAM" id="MobiDB-lite"/>
    </source>
</evidence>
<gene>
    <name evidence="2" type="ORF">EV702DRAFT_1106734</name>
</gene>
<feature type="compositionally biased region" description="Basic and acidic residues" evidence="1">
    <location>
        <begin position="286"/>
        <end position="298"/>
    </location>
</feature>
<organism evidence="2 3">
    <name type="scientific">Suillus placidus</name>
    <dbReference type="NCBI Taxonomy" id="48579"/>
    <lineage>
        <taxon>Eukaryota</taxon>
        <taxon>Fungi</taxon>
        <taxon>Dikarya</taxon>
        <taxon>Basidiomycota</taxon>
        <taxon>Agaricomycotina</taxon>
        <taxon>Agaricomycetes</taxon>
        <taxon>Agaricomycetidae</taxon>
        <taxon>Boletales</taxon>
        <taxon>Suillineae</taxon>
        <taxon>Suillaceae</taxon>
        <taxon>Suillus</taxon>
    </lineage>
</organism>
<dbReference type="GO" id="GO:0000172">
    <property type="term" value="C:ribonuclease MRP complex"/>
    <property type="evidence" value="ECO:0007669"/>
    <property type="project" value="TreeGrafter"/>
</dbReference>
<feature type="compositionally biased region" description="Basic residues" evidence="1">
    <location>
        <begin position="69"/>
        <end position="79"/>
    </location>
</feature>
<dbReference type="EMBL" id="JABBWD010000024">
    <property type="protein sequence ID" value="KAG1776813.1"/>
    <property type="molecule type" value="Genomic_DNA"/>
</dbReference>
<feature type="compositionally biased region" description="Basic residues" evidence="1">
    <location>
        <begin position="7"/>
        <end position="18"/>
    </location>
</feature>
<feature type="compositionally biased region" description="Basic residues" evidence="1">
    <location>
        <begin position="299"/>
        <end position="315"/>
    </location>
</feature>
<sequence length="325" mass="34814">MSDKAARSHTHTSNRAKARATIERKDVFKSVLENPFRIQWPLIPSNAQNLFLATLVTAVESAVGSGSRKSSKAHARKALPRSEIADSVEETSPSPDSMVCSKPSACAVGSTASPSPAVSKLAPSSSHMTIGINEVTRRLESQLKSVRHSVTLTTTPHANPIFPDISPIAAVFVCRADVNPPILLDHIPHLVAGCNSTRPGSNPLGAQQPLKLIVLPKGSESALAQALGLRRAAVIAVHDDAPYLPIFRDMLQSVPVISAPWLVPPVQPNSPKCLIPTHIKQLRTTAPKDMKSAKEQRAKARVAAKKNSAKPRPKKLVLTTARLHT</sequence>
<name>A0A9P6ZU50_9AGAM</name>
<dbReference type="OrthoDB" id="20109at2759"/>